<name>G6YM96_9HYPH</name>
<evidence type="ECO:0000313" key="1">
    <source>
        <dbReference type="EMBL" id="EHH02199.1"/>
    </source>
</evidence>
<organism evidence="1 2">
    <name type="scientific">Mesorhizobium amorphae CCNWGS0123</name>
    <dbReference type="NCBI Taxonomy" id="1082933"/>
    <lineage>
        <taxon>Bacteria</taxon>
        <taxon>Pseudomonadati</taxon>
        <taxon>Pseudomonadota</taxon>
        <taxon>Alphaproteobacteria</taxon>
        <taxon>Hyphomicrobiales</taxon>
        <taxon>Phyllobacteriaceae</taxon>
        <taxon>Mesorhizobium</taxon>
    </lineage>
</organism>
<dbReference type="RefSeq" id="WP_006206930.1">
    <property type="nucleotide sequence ID" value="NZ_AGSN01000262.1"/>
</dbReference>
<accession>G6YM96</accession>
<keyword evidence="2" id="KW-1185">Reference proteome</keyword>
<dbReference type="KEGG" id="mamo:A6B35_30820"/>
<dbReference type="Proteomes" id="UP000002949">
    <property type="component" value="Unassembled WGS sequence"/>
</dbReference>
<evidence type="ECO:0000313" key="2">
    <source>
        <dbReference type="Proteomes" id="UP000002949"/>
    </source>
</evidence>
<reference evidence="1 2" key="1">
    <citation type="journal article" date="2012" name="J. Bacteriol.">
        <title>Draft Genome Sequence of Plant Growth-Promoting Rhizobium Mesorhizobium amorphae, Isolated from Zinc-Lead Mine Tailings.</title>
        <authorList>
            <person name="Hao X."/>
            <person name="Lin Y."/>
            <person name="Johnstone L."/>
            <person name="Baltrus D.A."/>
            <person name="Miller S.J."/>
            <person name="Wei G."/>
            <person name="Rensing C."/>
        </authorList>
    </citation>
    <scope>NUCLEOTIDE SEQUENCE [LARGE SCALE GENOMIC DNA]</scope>
    <source>
        <strain evidence="1 2">CCNWGS0123</strain>
    </source>
</reference>
<proteinExistence type="predicted"/>
<dbReference type="EMBL" id="AGSN01000262">
    <property type="protein sequence ID" value="EHH02199.1"/>
    <property type="molecule type" value="Genomic_DNA"/>
</dbReference>
<protein>
    <submittedName>
        <fullName evidence="1">Uncharacterized protein</fullName>
    </submittedName>
</protein>
<sequence>MLVKMYGKPAGNAVPQERFCSPAVCTGPKKARIEGELELAHVGTLNARFDLPLQTVSGGSSLIAKSQSYTRASELADEAAY</sequence>
<gene>
    <name evidence="1" type="ORF">MEA186_35679</name>
</gene>
<dbReference type="OrthoDB" id="7197613at2"/>
<dbReference type="AlphaFoldDB" id="G6YM96"/>